<dbReference type="GO" id="GO:0005737">
    <property type="term" value="C:cytoplasm"/>
    <property type="evidence" value="ECO:0007669"/>
    <property type="project" value="TreeGrafter"/>
</dbReference>
<dbReference type="InterPro" id="IPR022998">
    <property type="entry name" value="ThiamineP_synth_TenI"/>
</dbReference>
<evidence type="ECO:0000256" key="5">
    <source>
        <dbReference type="ARBA" id="ARBA00022977"/>
    </source>
</evidence>
<comment type="function">
    <text evidence="9">Condenses 4-methyl-5-(beta-hydroxyethyl)thiazole monophosphate (THZ-P) and 2-methyl-4-amino-5-hydroxymethyl pyrimidine pyrophosphate (HMP-PP) to form thiamine monophosphate (TMP).</text>
</comment>
<gene>
    <name evidence="9" type="primary">thiE</name>
    <name evidence="13" type="ORF">SAMN05216387_11516</name>
</gene>
<dbReference type="GO" id="GO:0009229">
    <property type="term" value="P:thiamine diphosphate biosynthetic process"/>
    <property type="evidence" value="ECO:0007669"/>
    <property type="project" value="UniProtKB-UniRule"/>
</dbReference>
<evidence type="ECO:0000256" key="1">
    <source>
        <dbReference type="ARBA" id="ARBA00005165"/>
    </source>
</evidence>
<dbReference type="InterPro" id="IPR034291">
    <property type="entry name" value="TMP_synthase"/>
</dbReference>
<evidence type="ECO:0000256" key="7">
    <source>
        <dbReference type="ARBA" id="ARBA00047851"/>
    </source>
</evidence>
<comment type="catalytic activity">
    <reaction evidence="6 9 10">
        <text>4-methyl-5-(2-phosphooxyethyl)-thiazole + 4-amino-2-methyl-5-(diphosphooxymethyl)pyrimidine + H(+) = thiamine phosphate + diphosphate</text>
        <dbReference type="Rhea" id="RHEA:22328"/>
        <dbReference type="ChEBI" id="CHEBI:15378"/>
        <dbReference type="ChEBI" id="CHEBI:33019"/>
        <dbReference type="ChEBI" id="CHEBI:37575"/>
        <dbReference type="ChEBI" id="CHEBI:57841"/>
        <dbReference type="ChEBI" id="CHEBI:58296"/>
        <dbReference type="EC" id="2.5.1.3"/>
    </reaction>
</comment>
<organism evidence="13 14">
    <name type="scientific">Nitrosovibrio tenuis</name>
    <dbReference type="NCBI Taxonomy" id="1233"/>
    <lineage>
        <taxon>Bacteria</taxon>
        <taxon>Pseudomonadati</taxon>
        <taxon>Pseudomonadota</taxon>
        <taxon>Betaproteobacteria</taxon>
        <taxon>Nitrosomonadales</taxon>
        <taxon>Nitrosomonadaceae</taxon>
        <taxon>Nitrosovibrio</taxon>
    </lineage>
</organism>
<accession>A0A1H7R594</accession>
<dbReference type="CDD" id="cd00564">
    <property type="entry name" value="TMP_TenI"/>
    <property type="match status" value="1"/>
</dbReference>
<dbReference type="GO" id="GO:0004789">
    <property type="term" value="F:thiamine-phosphate diphosphorylase activity"/>
    <property type="evidence" value="ECO:0007669"/>
    <property type="project" value="UniProtKB-UniRule"/>
</dbReference>
<comment type="catalytic activity">
    <reaction evidence="7 9 10">
        <text>2-(2-carboxy-4-methylthiazol-5-yl)ethyl phosphate + 4-amino-2-methyl-5-(diphosphooxymethyl)pyrimidine + 2 H(+) = thiamine phosphate + CO2 + diphosphate</text>
        <dbReference type="Rhea" id="RHEA:47848"/>
        <dbReference type="ChEBI" id="CHEBI:15378"/>
        <dbReference type="ChEBI" id="CHEBI:16526"/>
        <dbReference type="ChEBI" id="CHEBI:33019"/>
        <dbReference type="ChEBI" id="CHEBI:37575"/>
        <dbReference type="ChEBI" id="CHEBI:57841"/>
        <dbReference type="ChEBI" id="CHEBI:62890"/>
        <dbReference type="EC" id="2.5.1.3"/>
    </reaction>
</comment>
<reference evidence="13 14" key="1">
    <citation type="submission" date="2016-10" db="EMBL/GenBank/DDBJ databases">
        <authorList>
            <person name="de Groot N.N."/>
        </authorList>
    </citation>
    <scope>NUCLEOTIDE SEQUENCE [LARGE SCALE GENOMIC DNA]</scope>
    <source>
        <strain evidence="13 14">Nv1</strain>
    </source>
</reference>
<dbReference type="AlphaFoldDB" id="A0A1H7R594"/>
<keyword evidence="2 9" id="KW-0808">Transferase</keyword>
<feature type="binding site" evidence="9">
    <location>
        <position position="109"/>
    </location>
    <ligand>
        <name>4-amino-2-methyl-5-(diphosphooxymethyl)pyrimidine</name>
        <dbReference type="ChEBI" id="CHEBI:57841"/>
    </ligand>
</feature>
<evidence type="ECO:0000259" key="12">
    <source>
        <dbReference type="Pfam" id="PF02581"/>
    </source>
</evidence>
<dbReference type="EC" id="2.5.1.3" evidence="9"/>
<dbReference type="NCBIfam" id="TIGR00693">
    <property type="entry name" value="thiE"/>
    <property type="match status" value="1"/>
</dbReference>
<dbReference type="Pfam" id="PF02581">
    <property type="entry name" value="TMP-TENI"/>
    <property type="match status" value="1"/>
</dbReference>
<comment type="similarity">
    <text evidence="9 10">Belongs to the thiamine-phosphate synthase family.</text>
</comment>
<dbReference type="PANTHER" id="PTHR20857:SF15">
    <property type="entry name" value="THIAMINE-PHOSPHATE SYNTHASE"/>
    <property type="match status" value="1"/>
</dbReference>
<dbReference type="STRING" id="1233.SAMN05216387_11516"/>
<dbReference type="RefSeq" id="WP_090829455.1">
    <property type="nucleotide sequence ID" value="NZ_FOBH01000015.1"/>
</dbReference>
<evidence type="ECO:0000313" key="13">
    <source>
        <dbReference type="EMBL" id="SEL55411.1"/>
    </source>
</evidence>
<dbReference type="Gene3D" id="3.20.20.70">
    <property type="entry name" value="Aldolase class I"/>
    <property type="match status" value="1"/>
</dbReference>
<dbReference type="UniPathway" id="UPA00060">
    <property type="reaction ID" value="UER00141"/>
</dbReference>
<evidence type="ECO:0000256" key="3">
    <source>
        <dbReference type="ARBA" id="ARBA00022723"/>
    </source>
</evidence>
<evidence type="ECO:0000256" key="2">
    <source>
        <dbReference type="ARBA" id="ARBA00022679"/>
    </source>
</evidence>
<sequence length="215" mass="22848">MTRPKVDGLYAITPDIADTASLVSMTRQVLAGGARLIQYRNKTANAVLRLEQARLLASLCREFYVPLIVNDHLDLAVEVNADGVHVGQGDASIAEARRKLGDGKIVGASCYNRLEHAFEAERQGADYVAFGAFYVSSTKPGAVRASMDLLRRAKATLCVPVVAIGGITARAAGELIQEGAVAVAVSSALFEVQNIQSAAESFAGLFNRNCNSITH</sequence>
<feature type="binding site" evidence="9">
    <location>
        <position position="139"/>
    </location>
    <ligand>
        <name>4-amino-2-methyl-5-(diphosphooxymethyl)pyrimidine</name>
        <dbReference type="ChEBI" id="CHEBI:57841"/>
    </ligand>
</feature>
<feature type="binding site" evidence="9">
    <location>
        <position position="71"/>
    </location>
    <ligand>
        <name>Mg(2+)</name>
        <dbReference type="ChEBI" id="CHEBI:18420"/>
    </ligand>
</feature>
<feature type="binding site" evidence="9">
    <location>
        <begin position="136"/>
        <end position="138"/>
    </location>
    <ligand>
        <name>2-[(2R,5Z)-2-carboxy-4-methylthiazol-5(2H)-ylidene]ethyl phosphate</name>
        <dbReference type="ChEBI" id="CHEBI:62899"/>
    </ligand>
</feature>
<keyword evidence="14" id="KW-1185">Reference proteome</keyword>
<evidence type="ECO:0000256" key="4">
    <source>
        <dbReference type="ARBA" id="ARBA00022842"/>
    </source>
</evidence>
<comment type="caution">
    <text evidence="9">Lacks conserved residue(s) required for the propagation of feature annotation.</text>
</comment>
<dbReference type="EMBL" id="FOBH01000015">
    <property type="protein sequence ID" value="SEL55411.1"/>
    <property type="molecule type" value="Genomic_DNA"/>
</dbReference>
<dbReference type="GO" id="GO:0000287">
    <property type="term" value="F:magnesium ion binding"/>
    <property type="evidence" value="ECO:0007669"/>
    <property type="project" value="UniProtKB-UniRule"/>
</dbReference>
<comment type="pathway">
    <text evidence="1 9 11">Cofactor biosynthesis; thiamine diphosphate biosynthesis; thiamine phosphate from 4-amino-2-methyl-5-diphosphomethylpyrimidine and 4-methyl-5-(2-phosphoethyl)-thiazole: step 1/1.</text>
</comment>
<evidence type="ECO:0000256" key="10">
    <source>
        <dbReference type="RuleBase" id="RU003826"/>
    </source>
</evidence>
<feature type="binding site" evidence="9">
    <location>
        <position position="90"/>
    </location>
    <ligand>
        <name>Mg(2+)</name>
        <dbReference type="ChEBI" id="CHEBI:18420"/>
    </ligand>
</feature>
<protein>
    <recommendedName>
        <fullName evidence="9">Thiamine-phosphate synthase</fullName>
        <shortName evidence="9">TP synthase</shortName>
        <shortName evidence="9">TPS</shortName>
        <ecNumber evidence="9">2.5.1.3</ecNumber>
    </recommendedName>
    <alternativeName>
        <fullName evidence="9">Thiamine-phosphate pyrophosphorylase</fullName>
        <shortName evidence="9">TMP pyrophosphorylase</shortName>
        <shortName evidence="9">TMP-PPase</shortName>
    </alternativeName>
</protein>
<dbReference type="InterPro" id="IPR036206">
    <property type="entry name" value="ThiamineP_synth_sf"/>
</dbReference>
<feature type="binding site" evidence="9">
    <location>
        <position position="166"/>
    </location>
    <ligand>
        <name>2-[(2R,5Z)-2-carboxy-4-methylthiazol-5(2H)-ylidene]ethyl phosphate</name>
        <dbReference type="ChEBI" id="CHEBI:62899"/>
    </ligand>
</feature>
<feature type="binding site" evidence="9">
    <location>
        <begin position="38"/>
        <end position="42"/>
    </location>
    <ligand>
        <name>4-amino-2-methyl-5-(diphosphooxymethyl)pyrimidine</name>
        <dbReference type="ChEBI" id="CHEBI:57841"/>
    </ligand>
</feature>
<dbReference type="SUPFAM" id="SSF51391">
    <property type="entry name" value="Thiamin phosphate synthase"/>
    <property type="match status" value="1"/>
</dbReference>
<dbReference type="GO" id="GO:0009228">
    <property type="term" value="P:thiamine biosynthetic process"/>
    <property type="evidence" value="ECO:0007669"/>
    <property type="project" value="UniProtKB-KW"/>
</dbReference>
<dbReference type="PANTHER" id="PTHR20857">
    <property type="entry name" value="THIAMINE-PHOSPHATE PYROPHOSPHORYLASE"/>
    <property type="match status" value="1"/>
</dbReference>
<keyword evidence="3 9" id="KW-0479">Metal-binding</keyword>
<evidence type="ECO:0000256" key="11">
    <source>
        <dbReference type="RuleBase" id="RU004253"/>
    </source>
</evidence>
<dbReference type="Proteomes" id="UP000198620">
    <property type="component" value="Unassembled WGS sequence"/>
</dbReference>
<evidence type="ECO:0000313" key="14">
    <source>
        <dbReference type="Proteomes" id="UP000198620"/>
    </source>
</evidence>
<evidence type="ECO:0000256" key="9">
    <source>
        <dbReference type="HAMAP-Rule" id="MF_00097"/>
    </source>
</evidence>
<comment type="catalytic activity">
    <reaction evidence="8 9 10">
        <text>2-[(2R,5Z)-2-carboxy-4-methylthiazol-5(2H)-ylidene]ethyl phosphate + 4-amino-2-methyl-5-(diphosphooxymethyl)pyrimidine + 2 H(+) = thiamine phosphate + CO2 + diphosphate</text>
        <dbReference type="Rhea" id="RHEA:47844"/>
        <dbReference type="ChEBI" id="CHEBI:15378"/>
        <dbReference type="ChEBI" id="CHEBI:16526"/>
        <dbReference type="ChEBI" id="CHEBI:33019"/>
        <dbReference type="ChEBI" id="CHEBI:37575"/>
        <dbReference type="ChEBI" id="CHEBI:57841"/>
        <dbReference type="ChEBI" id="CHEBI:62899"/>
        <dbReference type="EC" id="2.5.1.3"/>
    </reaction>
</comment>
<dbReference type="OrthoDB" id="9810880at2"/>
<dbReference type="InterPro" id="IPR013785">
    <property type="entry name" value="Aldolase_TIM"/>
</dbReference>
<keyword evidence="5 9" id="KW-0784">Thiamine biosynthesis</keyword>
<feature type="domain" description="Thiamine phosphate synthase/TenI" evidence="12">
    <location>
        <begin position="9"/>
        <end position="189"/>
    </location>
</feature>
<comment type="cofactor">
    <cofactor evidence="9">
        <name>Mg(2+)</name>
        <dbReference type="ChEBI" id="CHEBI:18420"/>
    </cofactor>
    <text evidence="9">Binds 1 Mg(2+) ion per subunit.</text>
</comment>
<proteinExistence type="inferred from homology"/>
<evidence type="ECO:0000256" key="6">
    <source>
        <dbReference type="ARBA" id="ARBA00047334"/>
    </source>
</evidence>
<evidence type="ECO:0000256" key="8">
    <source>
        <dbReference type="ARBA" id="ARBA00047883"/>
    </source>
</evidence>
<keyword evidence="4 9" id="KW-0460">Magnesium</keyword>
<dbReference type="HAMAP" id="MF_00097">
    <property type="entry name" value="TMP_synthase"/>
    <property type="match status" value="1"/>
</dbReference>
<feature type="binding site" evidence="9">
    <location>
        <position position="70"/>
    </location>
    <ligand>
        <name>4-amino-2-methyl-5-(diphosphooxymethyl)pyrimidine</name>
        <dbReference type="ChEBI" id="CHEBI:57841"/>
    </ligand>
</feature>
<name>A0A1H7R594_9PROT</name>